<dbReference type="PIRSF" id="PIRSF036382">
    <property type="entry name" value="RR_antiterm"/>
    <property type="match status" value="1"/>
</dbReference>
<dbReference type="Pfam" id="PF00072">
    <property type="entry name" value="Response_reg"/>
    <property type="match status" value="1"/>
</dbReference>
<dbReference type="Gene3D" id="1.10.10.10">
    <property type="entry name" value="Winged helix-like DNA-binding domain superfamily/Winged helix DNA-binding domain"/>
    <property type="match status" value="1"/>
</dbReference>
<dbReference type="OrthoDB" id="9779069at2"/>
<evidence type="ECO:0000313" key="4">
    <source>
        <dbReference type="EMBL" id="QDU54382.1"/>
    </source>
</evidence>
<dbReference type="Pfam" id="PF03861">
    <property type="entry name" value="ANTAR"/>
    <property type="match status" value="1"/>
</dbReference>
<dbReference type="Proteomes" id="UP000315750">
    <property type="component" value="Chromosome"/>
</dbReference>
<dbReference type="InterPro" id="IPR001789">
    <property type="entry name" value="Sig_transdc_resp-reg_receiver"/>
</dbReference>
<protein>
    <submittedName>
        <fullName evidence="4">Putative transcriptional regulatory protein pdtaR</fullName>
    </submittedName>
</protein>
<accession>A0A518AI26</accession>
<dbReference type="SMART" id="SM01012">
    <property type="entry name" value="ANTAR"/>
    <property type="match status" value="1"/>
</dbReference>
<dbReference type="InterPro" id="IPR005561">
    <property type="entry name" value="ANTAR"/>
</dbReference>
<dbReference type="EMBL" id="CP036278">
    <property type="protein sequence ID" value="QDU54382.1"/>
    <property type="molecule type" value="Genomic_DNA"/>
</dbReference>
<dbReference type="RefSeq" id="WP_145245369.1">
    <property type="nucleotide sequence ID" value="NZ_CP036278.1"/>
</dbReference>
<dbReference type="GO" id="GO:0000160">
    <property type="term" value="P:phosphorelay signal transduction system"/>
    <property type="evidence" value="ECO:0007669"/>
    <property type="project" value="InterPro"/>
</dbReference>
<dbReference type="InterPro" id="IPR011006">
    <property type="entry name" value="CheY-like_superfamily"/>
</dbReference>
<comment type="caution">
    <text evidence="1">Lacks conserved residue(s) required for the propagation of feature annotation.</text>
</comment>
<evidence type="ECO:0000313" key="5">
    <source>
        <dbReference type="Proteomes" id="UP000315750"/>
    </source>
</evidence>
<sequence>MEALLTVVLAHADTQVREQLTNILTSFGHKLHAVCETTSELLAACYPKPPQMIVTGIMLKDGHSIDTLLSISEIEPTPAVVVTDRDSLADAEQALKDHVMAYLVEPVTEEDIKPTIFLARQRFRQFEELRAENKDLRQALADRKVVERAKGILMASQNLSEDEAYRSLQKLAQSKRKRLVEVADAILTAAELDAV</sequence>
<dbReference type="GO" id="GO:0003723">
    <property type="term" value="F:RNA binding"/>
    <property type="evidence" value="ECO:0007669"/>
    <property type="project" value="InterPro"/>
</dbReference>
<gene>
    <name evidence="4" type="primary">pdtaR_1</name>
    <name evidence="4" type="ORF">Pan181_05630</name>
</gene>
<dbReference type="PANTHER" id="PTHR43367:SF1">
    <property type="entry name" value="TWO-COMPONENT RESPONSE REGULATOR-LIKE APRR6-RELATED"/>
    <property type="match status" value="1"/>
</dbReference>
<dbReference type="InterPro" id="IPR036388">
    <property type="entry name" value="WH-like_DNA-bd_sf"/>
</dbReference>
<dbReference type="AlphaFoldDB" id="A0A518AI26"/>
<dbReference type="SMART" id="SM00448">
    <property type="entry name" value="REC"/>
    <property type="match status" value="1"/>
</dbReference>
<dbReference type="PROSITE" id="PS50921">
    <property type="entry name" value="ANTAR"/>
    <property type="match status" value="1"/>
</dbReference>
<dbReference type="CDD" id="cd00156">
    <property type="entry name" value="REC"/>
    <property type="match status" value="1"/>
</dbReference>
<dbReference type="SUPFAM" id="SSF52172">
    <property type="entry name" value="CheY-like"/>
    <property type="match status" value="1"/>
</dbReference>
<dbReference type="KEGG" id="amuc:Pan181_05630"/>
<name>A0A518AI26_9BACT</name>
<reference evidence="4 5" key="1">
    <citation type="submission" date="2019-02" db="EMBL/GenBank/DDBJ databases">
        <title>Deep-cultivation of Planctomycetes and their phenomic and genomic characterization uncovers novel biology.</title>
        <authorList>
            <person name="Wiegand S."/>
            <person name="Jogler M."/>
            <person name="Boedeker C."/>
            <person name="Pinto D."/>
            <person name="Vollmers J."/>
            <person name="Rivas-Marin E."/>
            <person name="Kohn T."/>
            <person name="Peeters S.H."/>
            <person name="Heuer A."/>
            <person name="Rast P."/>
            <person name="Oberbeckmann S."/>
            <person name="Bunk B."/>
            <person name="Jeske O."/>
            <person name="Meyerdierks A."/>
            <person name="Storesund J.E."/>
            <person name="Kallscheuer N."/>
            <person name="Luecker S."/>
            <person name="Lage O.M."/>
            <person name="Pohl T."/>
            <person name="Merkel B.J."/>
            <person name="Hornburger P."/>
            <person name="Mueller R.-W."/>
            <person name="Bruemmer F."/>
            <person name="Labrenz M."/>
            <person name="Spormann A.M."/>
            <person name="Op den Camp H."/>
            <person name="Overmann J."/>
            <person name="Amann R."/>
            <person name="Jetten M.S.M."/>
            <person name="Mascher T."/>
            <person name="Medema M.H."/>
            <person name="Devos D.P."/>
            <person name="Kaster A.-K."/>
            <person name="Ovreas L."/>
            <person name="Rohde M."/>
            <person name="Galperin M.Y."/>
            <person name="Jogler C."/>
        </authorList>
    </citation>
    <scope>NUCLEOTIDE SEQUENCE [LARGE SCALE GENOMIC DNA]</scope>
    <source>
        <strain evidence="4 5">Pan181</strain>
    </source>
</reference>
<evidence type="ECO:0000256" key="1">
    <source>
        <dbReference type="PROSITE-ProRule" id="PRU00169"/>
    </source>
</evidence>
<dbReference type="PROSITE" id="PS50110">
    <property type="entry name" value="RESPONSE_REGULATORY"/>
    <property type="match status" value="1"/>
</dbReference>
<proteinExistence type="predicted"/>
<dbReference type="InterPro" id="IPR008327">
    <property type="entry name" value="Sig_transdc_resp-reg_antiterm"/>
</dbReference>
<evidence type="ECO:0000259" key="3">
    <source>
        <dbReference type="PROSITE" id="PS50921"/>
    </source>
</evidence>
<organism evidence="4 5">
    <name type="scientific">Aeoliella mucimassa</name>
    <dbReference type="NCBI Taxonomy" id="2527972"/>
    <lineage>
        <taxon>Bacteria</taxon>
        <taxon>Pseudomonadati</taxon>
        <taxon>Planctomycetota</taxon>
        <taxon>Planctomycetia</taxon>
        <taxon>Pirellulales</taxon>
        <taxon>Lacipirellulaceae</taxon>
        <taxon>Aeoliella</taxon>
    </lineage>
</organism>
<feature type="domain" description="Response regulatory" evidence="2">
    <location>
        <begin position="6"/>
        <end position="120"/>
    </location>
</feature>
<feature type="domain" description="ANTAR" evidence="3">
    <location>
        <begin position="126"/>
        <end position="187"/>
    </location>
</feature>
<dbReference type="PANTHER" id="PTHR43367">
    <property type="match status" value="1"/>
</dbReference>
<dbReference type="Gene3D" id="3.40.50.2300">
    <property type="match status" value="1"/>
</dbReference>
<evidence type="ECO:0000259" key="2">
    <source>
        <dbReference type="PROSITE" id="PS50110"/>
    </source>
</evidence>
<keyword evidence="5" id="KW-1185">Reference proteome</keyword>